<name>A0A1I0EC54_THASX</name>
<protein>
    <submittedName>
        <fullName evidence="1">SapC protein</fullName>
    </submittedName>
</protein>
<sequence length="252" mass="28403">MTNIVPLKKEQLANIKVASKRTLAHAENQHLLPIQAREFNQACTSYPIIIVKDPESDRFRTVVMLGLEGGENLYYEEEKWNAIYVPQSISMVPFALGLDPEKEKTLTACIDLDSPWVGEDKDMELFDAEGNETELTKGVRESLGRLYEDEVTTEKFIAELEENGLLMELELQINLANGENKKLVGLHGIDEQKLQELPDEKIVDFHKRGLFIPIHAMLASSGQINRLAQLRNLSASEVKVSGLRFARPEASE</sequence>
<dbReference type="EMBL" id="FOHK01000007">
    <property type="protein sequence ID" value="SET42529.1"/>
    <property type="molecule type" value="Genomic_DNA"/>
</dbReference>
<dbReference type="RefSeq" id="WP_093329417.1">
    <property type="nucleotide sequence ID" value="NZ_AP027363.1"/>
</dbReference>
<evidence type="ECO:0000313" key="1">
    <source>
        <dbReference type="EMBL" id="SET42529.1"/>
    </source>
</evidence>
<evidence type="ECO:0000313" key="2">
    <source>
        <dbReference type="Proteomes" id="UP000199308"/>
    </source>
</evidence>
<dbReference type="AlphaFoldDB" id="A0A1I0EC54"/>
<gene>
    <name evidence="1" type="ORF">SAMN05660429_01807</name>
</gene>
<dbReference type="InterPro" id="IPR010836">
    <property type="entry name" value="SapC"/>
</dbReference>
<dbReference type="STRING" id="349064.SAMN05660429_01807"/>
<accession>A0A1I0EC54</accession>
<dbReference type="OrthoDB" id="9806524at2"/>
<dbReference type="Proteomes" id="UP000199308">
    <property type="component" value="Unassembled WGS sequence"/>
</dbReference>
<dbReference type="Pfam" id="PF07277">
    <property type="entry name" value="SapC"/>
    <property type="match status" value="1"/>
</dbReference>
<proteinExistence type="predicted"/>
<keyword evidence="2" id="KW-1185">Reference proteome</keyword>
<reference evidence="1 2" key="1">
    <citation type="submission" date="2016-10" db="EMBL/GenBank/DDBJ databases">
        <authorList>
            <person name="de Groot N.N."/>
        </authorList>
    </citation>
    <scope>NUCLEOTIDE SEQUENCE [LARGE SCALE GENOMIC DNA]</scope>
    <source>
        <strain evidence="1 2">DSM 19706</strain>
    </source>
</reference>
<organism evidence="1 2">
    <name type="scientific">Thalassotalea agarivorans</name>
    <name type="common">Thalassomonas agarivorans</name>
    <dbReference type="NCBI Taxonomy" id="349064"/>
    <lineage>
        <taxon>Bacteria</taxon>
        <taxon>Pseudomonadati</taxon>
        <taxon>Pseudomonadota</taxon>
        <taxon>Gammaproteobacteria</taxon>
        <taxon>Alteromonadales</taxon>
        <taxon>Colwelliaceae</taxon>
        <taxon>Thalassotalea</taxon>
    </lineage>
</organism>